<comment type="caution">
    <text evidence="1">The sequence shown here is derived from an EMBL/GenBank/DDBJ whole genome shotgun (WGS) entry which is preliminary data.</text>
</comment>
<protein>
    <submittedName>
        <fullName evidence="1">Uncharacterized protein</fullName>
    </submittedName>
</protein>
<sequence length="53" mass="6039">MLGDQTIAQRAFRTVDNGIRMLALIGRIARIHHHLCRVVFIGQVNPNQHQHGQ</sequence>
<dbReference type="AlphaFoldDB" id="A0A645IM66"/>
<evidence type="ECO:0000313" key="1">
    <source>
        <dbReference type="EMBL" id="MPN52415.1"/>
    </source>
</evidence>
<dbReference type="EMBL" id="VSSQ01118506">
    <property type="protein sequence ID" value="MPN52415.1"/>
    <property type="molecule type" value="Genomic_DNA"/>
</dbReference>
<organism evidence="1">
    <name type="scientific">bioreactor metagenome</name>
    <dbReference type="NCBI Taxonomy" id="1076179"/>
    <lineage>
        <taxon>unclassified sequences</taxon>
        <taxon>metagenomes</taxon>
        <taxon>ecological metagenomes</taxon>
    </lineage>
</organism>
<proteinExistence type="predicted"/>
<gene>
    <name evidence="1" type="ORF">SDC9_200076</name>
</gene>
<accession>A0A645IM66</accession>
<reference evidence="1" key="1">
    <citation type="submission" date="2019-08" db="EMBL/GenBank/DDBJ databases">
        <authorList>
            <person name="Kucharzyk K."/>
            <person name="Murdoch R.W."/>
            <person name="Higgins S."/>
            <person name="Loffler F."/>
        </authorList>
    </citation>
    <scope>NUCLEOTIDE SEQUENCE</scope>
</reference>
<name>A0A645IM66_9ZZZZ</name>